<accession>A0A9P9DUS8</accession>
<keyword evidence="2" id="KW-1185">Reference proteome</keyword>
<reference evidence="1" key="1">
    <citation type="journal article" date="2021" name="Nat. Commun.">
        <title>Genetic determinants of endophytism in the Arabidopsis root mycobiome.</title>
        <authorList>
            <person name="Mesny F."/>
            <person name="Miyauchi S."/>
            <person name="Thiergart T."/>
            <person name="Pickel B."/>
            <person name="Atanasova L."/>
            <person name="Karlsson M."/>
            <person name="Huettel B."/>
            <person name="Barry K.W."/>
            <person name="Haridas S."/>
            <person name="Chen C."/>
            <person name="Bauer D."/>
            <person name="Andreopoulos W."/>
            <person name="Pangilinan J."/>
            <person name="LaButti K."/>
            <person name="Riley R."/>
            <person name="Lipzen A."/>
            <person name="Clum A."/>
            <person name="Drula E."/>
            <person name="Henrissat B."/>
            <person name="Kohler A."/>
            <person name="Grigoriev I.V."/>
            <person name="Martin F.M."/>
            <person name="Hacquard S."/>
        </authorList>
    </citation>
    <scope>NUCLEOTIDE SEQUENCE</scope>
    <source>
        <strain evidence="1">MPI-CAGE-AT-0147</strain>
    </source>
</reference>
<evidence type="ECO:0000313" key="2">
    <source>
        <dbReference type="Proteomes" id="UP000738349"/>
    </source>
</evidence>
<dbReference type="AlphaFoldDB" id="A0A9P9DUS8"/>
<organism evidence="1 2">
    <name type="scientific">Dactylonectria macrodidyma</name>
    <dbReference type="NCBI Taxonomy" id="307937"/>
    <lineage>
        <taxon>Eukaryota</taxon>
        <taxon>Fungi</taxon>
        <taxon>Dikarya</taxon>
        <taxon>Ascomycota</taxon>
        <taxon>Pezizomycotina</taxon>
        <taxon>Sordariomycetes</taxon>
        <taxon>Hypocreomycetidae</taxon>
        <taxon>Hypocreales</taxon>
        <taxon>Nectriaceae</taxon>
        <taxon>Dactylonectria</taxon>
    </lineage>
</organism>
<evidence type="ECO:0008006" key="3">
    <source>
        <dbReference type="Google" id="ProtNLM"/>
    </source>
</evidence>
<dbReference type="InterPro" id="IPR029063">
    <property type="entry name" value="SAM-dependent_MTases_sf"/>
</dbReference>
<dbReference type="SUPFAM" id="SSF53335">
    <property type="entry name" value="S-adenosyl-L-methionine-dependent methyltransferases"/>
    <property type="match status" value="1"/>
</dbReference>
<evidence type="ECO:0000313" key="1">
    <source>
        <dbReference type="EMBL" id="KAH7126085.1"/>
    </source>
</evidence>
<name>A0A9P9DUS8_9HYPO</name>
<sequence>MAAPNLGQVVVPDDDIISSSIIDYRRENGRTYHPVQGRKKEYSLPNDAIENDRLDLEHHFFIITYDDKLGQAPPNHPDSKVKRVLDVGTGTGIWAMGYADEHPEGEDWNYTEPFDYTHSRMMTMSVGNWKEYIQKAFE</sequence>
<protein>
    <recommendedName>
        <fullName evidence="3">TAM domain methyltransferase</fullName>
    </recommendedName>
</protein>
<proteinExistence type="predicted"/>
<gene>
    <name evidence="1" type="ORF">EDB81DRAFT_846763</name>
</gene>
<comment type="caution">
    <text evidence="1">The sequence shown here is derived from an EMBL/GenBank/DDBJ whole genome shotgun (WGS) entry which is preliminary data.</text>
</comment>
<dbReference type="OrthoDB" id="2013972at2759"/>
<dbReference type="EMBL" id="JAGMUV010000020">
    <property type="protein sequence ID" value="KAH7126085.1"/>
    <property type="molecule type" value="Genomic_DNA"/>
</dbReference>
<dbReference type="Proteomes" id="UP000738349">
    <property type="component" value="Unassembled WGS sequence"/>
</dbReference>